<dbReference type="Proteomes" id="UP000677228">
    <property type="component" value="Unassembled WGS sequence"/>
</dbReference>
<evidence type="ECO:0000313" key="1">
    <source>
        <dbReference type="EMBL" id="CAF1221757.1"/>
    </source>
</evidence>
<dbReference type="InterPro" id="IPR011989">
    <property type="entry name" value="ARM-like"/>
</dbReference>
<accession>A0A8S2EGP1</accession>
<dbReference type="InterPro" id="IPR016024">
    <property type="entry name" value="ARM-type_fold"/>
</dbReference>
<protein>
    <submittedName>
        <fullName evidence="1">Uncharacterized protein</fullName>
    </submittedName>
</protein>
<organism evidence="1 3">
    <name type="scientific">Didymodactylos carnosus</name>
    <dbReference type="NCBI Taxonomy" id="1234261"/>
    <lineage>
        <taxon>Eukaryota</taxon>
        <taxon>Metazoa</taxon>
        <taxon>Spiralia</taxon>
        <taxon>Gnathifera</taxon>
        <taxon>Rotifera</taxon>
        <taxon>Eurotatoria</taxon>
        <taxon>Bdelloidea</taxon>
        <taxon>Philodinida</taxon>
        <taxon>Philodinidae</taxon>
        <taxon>Didymodactylos</taxon>
    </lineage>
</organism>
<dbReference type="EMBL" id="CAJNOK010015258">
    <property type="protein sequence ID" value="CAF1221757.1"/>
    <property type="molecule type" value="Genomic_DNA"/>
</dbReference>
<dbReference type="AlphaFoldDB" id="A0A8S2EGP1"/>
<dbReference type="SUPFAM" id="SSF48371">
    <property type="entry name" value="ARM repeat"/>
    <property type="match status" value="1"/>
</dbReference>
<proteinExistence type="predicted"/>
<name>A0A8S2EGP1_9BILA</name>
<gene>
    <name evidence="1" type="ORF">OVA965_LOCUS24951</name>
    <name evidence="2" type="ORF">TMI583_LOCUS25676</name>
</gene>
<sequence length="748" mass="85552">MCPHYILYYWSKQREEVAQKVCDKMFNFYVETLESLVPDIAERNEPIVRCLRQIIALICYIDSNEIKVQHYELHLKTIDLVLRVLTSVDNLFVRKDRRNKLFNVIEQKGLSQILLRYINAKHAEHVQFNTYRILAVLMNETDLKTLTKPRKITALFKTFFEKLINDPYRQLRLRSTLICLKTLVQHDEIKHEMVSQDVLPLLIRCATEPKFDVVQRQKHSLGLLWTMMFNDGAATILKENQKFLAHSSCAISKQSPSSPRQLSVMGRTNNIRMYVYVPVSCQLPNYTEAVEQALQEGSVSSRFFCETSDFIMARYITQRSVDYKNISLAILNKYPEVGKRNNFQLQLLADNSVATMRDTALSDFDKQMDMNDEEVNLITTGNAYEITIETSRDHDASDVITEQPEEATPDPYAQPTQEQQFHSSATDYCLLSQTTQQNLISLSVEPPKLNMRDQNVVKKAKKIAANAAFSENQDPFESDSQHTVVEETKSVTRICTPTSVRVARSNRLLSTANMNVQENFSLSQPPSFIYPKIVISSSNLSQLHEQPPPSLRTVPIRPTAPLVFQSTKTVPTNTCTISKDTTFSVLNSVNKPTVNKTISADAYNTLILYEHELLTGRTKDLDEKAIRITLDYFIEKYRFNLKNKQSELDYLALQKLAADLNTTCFISKEKKKGNEKRFGFYIGHEFEKAVIVVPTTPTSAKIPVTIFSSGLQNGLLVFLSLFVVFEAGYPSDVTLLLQYLRAEINMHL</sequence>
<evidence type="ECO:0000313" key="2">
    <source>
        <dbReference type="EMBL" id="CAF4029876.1"/>
    </source>
</evidence>
<dbReference type="EMBL" id="CAJOBA010036799">
    <property type="protein sequence ID" value="CAF4029876.1"/>
    <property type="molecule type" value="Genomic_DNA"/>
</dbReference>
<dbReference type="Proteomes" id="UP000682733">
    <property type="component" value="Unassembled WGS sequence"/>
</dbReference>
<reference evidence="1" key="1">
    <citation type="submission" date="2021-02" db="EMBL/GenBank/DDBJ databases">
        <authorList>
            <person name="Nowell W R."/>
        </authorList>
    </citation>
    <scope>NUCLEOTIDE SEQUENCE</scope>
</reference>
<evidence type="ECO:0000313" key="3">
    <source>
        <dbReference type="Proteomes" id="UP000677228"/>
    </source>
</evidence>
<dbReference type="Gene3D" id="1.25.10.10">
    <property type="entry name" value="Leucine-rich Repeat Variant"/>
    <property type="match status" value="1"/>
</dbReference>
<comment type="caution">
    <text evidence="1">The sequence shown here is derived from an EMBL/GenBank/DDBJ whole genome shotgun (WGS) entry which is preliminary data.</text>
</comment>